<keyword evidence="3" id="KW-1185">Reference proteome</keyword>
<proteinExistence type="predicted"/>
<organism evidence="2 3">
    <name type="scientific">Sousa chinensis</name>
    <name type="common">Indo-pacific humpbacked dolphin</name>
    <name type="synonym">Steno chinensis</name>
    <dbReference type="NCBI Taxonomy" id="103600"/>
    <lineage>
        <taxon>Eukaryota</taxon>
        <taxon>Metazoa</taxon>
        <taxon>Chordata</taxon>
        <taxon>Craniata</taxon>
        <taxon>Vertebrata</taxon>
        <taxon>Euteleostomi</taxon>
        <taxon>Mammalia</taxon>
        <taxon>Eutheria</taxon>
        <taxon>Laurasiatheria</taxon>
        <taxon>Artiodactyla</taxon>
        <taxon>Whippomorpha</taxon>
        <taxon>Cetacea</taxon>
        <taxon>Odontoceti</taxon>
        <taxon>Delphinidae</taxon>
        <taxon>Sousa</taxon>
    </lineage>
</organism>
<dbReference type="GO" id="GO:0003677">
    <property type="term" value="F:DNA binding"/>
    <property type="evidence" value="ECO:0007669"/>
    <property type="project" value="InterPro"/>
</dbReference>
<feature type="non-terminal residue" evidence="2">
    <location>
        <position position="1"/>
    </location>
</feature>
<protein>
    <recommendedName>
        <fullName evidence="1">HTH psq-type domain-containing protein</fullName>
    </recommendedName>
</protein>
<feature type="domain" description="HTH psq-type" evidence="1">
    <location>
        <begin position="14"/>
        <end position="63"/>
    </location>
</feature>
<dbReference type="InterPro" id="IPR009057">
    <property type="entry name" value="Homeodomain-like_sf"/>
</dbReference>
<dbReference type="EMBL" id="QWLN02003939">
    <property type="protein sequence ID" value="TEA39543.1"/>
    <property type="molecule type" value="Genomic_DNA"/>
</dbReference>
<comment type="caution">
    <text evidence="2">The sequence shown here is derived from an EMBL/GenBank/DDBJ whole genome shotgun (WGS) entry which is preliminary data.</text>
</comment>
<accession>A0A484GVB9</accession>
<gene>
    <name evidence="2" type="ORF">DBR06_SOUSAS11810002</name>
</gene>
<sequence>SKCKRSGDVAGTAKKRQAITMETKVKVIERMEQGEKMVDVAHSYNMNRSTIGTILKNKDKLMEHVNSAVPMMLTVISKKCGKVMQEME</sequence>
<evidence type="ECO:0000313" key="2">
    <source>
        <dbReference type="EMBL" id="TEA39543.1"/>
    </source>
</evidence>
<dbReference type="Proteomes" id="UP000295264">
    <property type="component" value="Unassembled WGS sequence"/>
</dbReference>
<dbReference type="SUPFAM" id="SSF46689">
    <property type="entry name" value="Homeodomain-like"/>
    <property type="match status" value="1"/>
</dbReference>
<evidence type="ECO:0000259" key="1">
    <source>
        <dbReference type="Pfam" id="PF04218"/>
    </source>
</evidence>
<dbReference type="AlphaFoldDB" id="A0A484GVB9"/>
<name>A0A484GVB9_SOUCH</name>
<dbReference type="Pfam" id="PF04218">
    <property type="entry name" value="CENP-B_N"/>
    <property type="match status" value="1"/>
</dbReference>
<evidence type="ECO:0000313" key="3">
    <source>
        <dbReference type="Proteomes" id="UP000295264"/>
    </source>
</evidence>
<dbReference type="InterPro" id="IPR007889">
    <property type="entry name" value="HTH_Psq"/>
</dbReference>
<dbReference type="Gene3D" id="1.10.10.60">
    <property type="entry name" value="Homeodomain-like"/>
    <property type="match status" value="1"/>
</dbReference>
<reference evidence="2 3" key="1">
    <citation type="journal article" date="2018" name="Genomics">
        <title>Molecular footprints of inshore aquatic adaptation in Indo-Pacific humpback dolphin (Sousa chinensis).</title>
        <authorList>
            <person name="Ming Y."/>
            <person name="Jian J."/>
            <person name="Yu F."/>
            <person name="Yu X."/>
            <person name="Wang J."/>
            <person name="Liu W."/>
        </authorList>
    </citation>
    <scope>NUCLEOTIDE SEQUENCE [LARGE SCALE GENOMIC DNA]</scope>
    <source>
        <strain evidence="2">MY-2018</strain>
        <tissue evidence="2">Skin</tissue>
    </source>
</reference>
<feature type="non-terminal residue" evidence="2">
    <location>
        <position position="88"/>
    </location>
</feature>